<proteinExistence type="predicted"/>
<feature type="transmembrane region" description="Helical" evidence="1">
    <location>
        <begin position="194"/>
        <end position="212"/>
    </location>
</feature>
<keyword evidence="1" id="KW-1133">Transmembrane helix</keyword>
<evidence type="ECO:0008006" key="5">
    <source>
        <dbReference type="Google" id="ProtNLM"/>
    </source>
</evidence>
<dbReference type="AlphaFoldDB" id="A0A1M7T518"/>
<dbReference type="STRING" id="1189325.SAMN04488119_104168"/>
<keyword evidence="1" id="KW-0472">Membrane</keyword>
<sequence>MMLRFHKLIFAAAVGLAALSGGARAATVDLDFRLPAGSSELGRADSVSFAQGSLALTVTAGVQAFGRIWPWAQVTRARSGLGVRNAFMDGGQIDGRIGRDLLIFSFDRAVRIEGVGFARVDSDDDAALFVEGGTGALERAAVFDLPSGGWLSTLTLDPAWFGDLFGIGAAGWNDDFRISGLRVSFEDGISATPGPGPFGLILAALGALALALRGRGARA</sequence>
<keyword evidence="2" id="KW-0732">Signal</keyword>
<protein>
    <recommendedName>
        <fullName evidence="5">VPLPA-CTERM protein sorting domain-containing protein</fullName>
    </recommendedName>
</protein>
<organism evidence="3 4">
    <name type="scientific">Oceanicella actignis</name>
    <dbReference type="NCBI Taxonomy" id="1189325"/>
    <lineage>
        <taxon>Bacteria</taxon>
        <taxon>Pseudomonadati</taxon>
        <taxon>Pseudomonadota</taxon>
        <taxon>Alphaproteobacteria</taxon>
        <taxon>Rhodobacterales</taxon>
        <taxon>Paracoccaceae</taxon>
        <taxon>Oceanicella</taxon>
    </lineage>
</organism>
<dbReference type="Proteomes" id="UP000184066">
    <property type="component" value="Unassembled WGS sequence"/>
</dbReference>
<evidence type="ECO:0000256" key="2">
    <source>
        <dbReference type="SAM" id="SignalP"/>
    </source>
</evidence>
<evidence type="ECO:0000313" key="3">
    <source>
        <dbReference type="EMBL" id="SHN65806.1"/>
    </source>
</evidence>
<feature type="chain" id="PRO_5009929350" description="VPLPA-CTERM protein sorting domain-containing protein" evidence="2">
    <location>
        <begin position="26"/>
        <end position="219"/>
    </location>
</feature>
<keyword evidence="1" id="KW-0812">Transmembrane</keyword>
<dbReference type="EMBL" id="FRDL01000004">
    <property type="protein sequence ID" value="SHN65806.1"/>
    <property type="molecule type" value="Genomic_DNA"/>
</dbReference>
<evidence type="ECO:0000313" key="4">
    <source>
        <dbReference type="Proteomes" id="UP000184066"/>
    </source>
</evidence>
<evidence type="ECO:0000256" key="1">
    <source>
        <dbReference type="SAM" id="Phobius"/>
    </source>
</evidence>
<gene>
    <name evidence="3" type="ORF">SAMN05216200_104168</name>
</gene>
<keyword evidence="4" id="KW-1185">Reference proteome</keyword>
<name>A0A1M7T518_9RHOB</name>
<accession>A0A1M7T518</accession>
<reference evidence="3 4" key="1">
    <citation type="submission" date="2016-12" db="EMBL/GenBank/DDBJ databases">
        <authorList>
            <person name="Song W.-J."/>
            <person name="Kurnit D.M."/>
        </authorList>
    </citation>
    <scope>NUCLEOTIDE SEQUENCE [LARGE SCALE GENOMIC DNA]</scope>
    <source>
        <strain evidence="3 4">CGMCC 1.10808</strain>
    </source>
</reference>
<feature type="signal peptide" evidence="2">
    <location>
        <begin position="1"/>
        <end position="25"/>
    </location>
</feature>